<evidence type="ECO:0000313" key="3">
    <source>
        <dbReference type="Proteomes" id="UP000006352"/>
    </source>
</evidence>
<name>J4G164_9APHY</name>
<accession>J4G164</accession>
<feature type="compositionally biased region" description="Basic and acidic residues" evidence="1">
    <location>
        <begin position="11"/>
        <end position="43"/>
    </location>
</feature>
<dbReference type="HOGENOM" id="CLU_196977_0_0_1"/>
<reference evidence="2 3" key="1">
    <citation type="journal article" date="2012" name="Appl. Environ. Microbiol.">
        <title>Short-read sequencing for genomic analysis of the brown rot fungus Fibroporia radiculosa.</title>
        <authorList>
            <person name="Tang J.D."/>
            <person name="Perkins A.D."/>
            <person name="Sonstegard T.S."/>
            <person name="Schroeder S.G."/>
            <person name="Burgess S.C."/>
            <person name="Diehl S.V."/>
        </authorList>
    </citation>
    <scope>NUCLEOTIDE SEQUENCE [LARGE SCALE GENOMIC DNA]</scope>
    <source>
        <strain evidence="2 3">TFFH 294</strain>
    </source>
</reference>
<sequence>MTTQNFIGTDPVDRFPPEATSKIDDNELTKREVQRDSTKEPGANKRAGVASRNPADFDTSGQKNYGDPKPVQDPVM</sequence>
<keyword evidence="3" id="KW-1185">Reference proteome</keyword>
<dbReference type="InParanoid" id="J4G164"/>
<dbReference type="RefSeq" id="XP_012179041.1">
    <property type="nucleotide sequence ID" value="XM_012323651.1"/>
</dbReference>
<dbReference type="GeneID" id="24094669"/>
<gene>
    <name evidence="2" type="ORF">FIBRA_01780</name>
</gene>
<evidence type="ECO:0000256" key="1">
    <source>
        <dbReference type="SAM" id="MobiDB-lite"/>
    </source>
</evidence>
<evidence type="ECO:0000313" key="2">
    <source>
        <dbReference type="EMBL" id="CCL99758.1"/>
    </source>
</evidence>
<organism evidence="2 3">
    <name type="scientific">Fibroporia radiculosa</name>
    <dbReference type="NCBI Taxonomy" id="599839"/>
    <lineage>
        <taxon>Eukaryota</taxon>
        <taxon>Fungi</taxon>
        <taxon>Dikarya</taxon>
        <taxon>Basidiomycota</taxon>
        <taxon>Agaricomycotina</taxon>
        <taxon>Agaricomycetes</taxon>
        <taxon>Polyporales</taxon>
        <taxon>Fibroporiaceae</taxon>
        <taxon>Fibroporia</taxon>
    </lineage>
</organism>
<protein>
    <submittedName>
        <fullName evidence="2">Uncharacterized protein</fullName>
    </submittedName>
</protein>
<dbReference type="AlphaFoldDB" id="J4G164"/>
<feature type="region of interest" description="Disordered" evidence="1">
    <location>
        <begin position="1"/>
        <end position="76"/>
    </location>
</feature>
<dbReference type="Proteomes" id="UP000006352">
    <property type="component" value="Unassembled WGS sequence"/>
</dbReference>
<proteinExistence type="predicted"/>
<dbReference type="OrthoDB" id="3003491at2759"/>
<dbReference type="EMBL" id="HE796949">
    <property type="protein sequence ID" value="CCL99758.1"/>
    <property type="molecule type" value="Genomic_DNA"/>
</dbReference>